<organism evidence="2 3">
    <name type="scientific">Momordica charantia</name>
    <name type="common">Bitter gourd</name>
    <name type="synonym">Balsam pear</name>
    <dbReference type="NCBI Taxonomy" id="3673"/>
    <lineage>
        <taxon>Eukaryota</taxon>
        <taxon>Viridiplantae</taxon>
        <taxon>Streptophyta</taxon>
        <taxon>Embryophyta</taxon>
        <taxon>Tracheophyta</taxon>
        <taxon>Spermatophyta</taxon>
        <taxon>Magnoliopsida</taxon>
        <taxon>eudicotyledons</taxon>
        <taxon>Gunneridae</taxon>
        <taxon>Pentapetalae</taxon>
        <taxon>rosids</taxon>
        <taxon>fabids</taxon>
        <taxon>Cucurbitales</taxon>
        <taxon>Cucurbitaceae</taxon>
        <taxon>Momordiceae</taxon>
        <taxon>Momordica</taxon>
    </lineage>
</organism>
<dbReference type="Pfam" id="PF24626">
    <property type="entry name" value="SH3_Tf2-1"/>
    <property type="match status" value="1"/>
</dbReference>
<protein>
    <submittedName>
        <fullName evidence="3">Uncharacterized protein LOC111025093</fullName>
    </submittedName>
</protein>
<gene>
    <name evidence="3" type="primary">LOC111025093</name>
</gene>
<dbReference type="RefSeq" id="XP_022158638.1">
    <property type="nucleotide sequence ID" value="XM_022302946.1"/>
</dbReference>
<dbReference type="GeneID" id="111025093"/>
<sequence length="162" mass="18920">MQMAQSRQKSYAYVRRRALDFGVGDHVFLCVAPVKGDLRFGKKGKLSPRYIGSFEIVKRIGPVAYKLVLPPSLDAVHNLSYVSMLRKYVHDPSHVFDHVPLQLDETLCYREVPIEILAKETKVLRNRAIDLVKVLWRNHQVEEATWEREDEIRARYPKLFDQ</sequence>
<dbReference type="InterPro" id="IPR056924">
    <property type="entry name" value="SH3_Tf2-1"/>
</dbReference>
<dbReference type="KEGG" id="mcha:111025093"/>
<evidence type="ECO:0000313" key="3">
    <source>
        <dbReference type="RefSeq" id="XP_022158638.1"/>
    </source>
</evidence>
<dbReference type="PANTHER" id="PTHR46148:SF60">
    <property type="entry name" value="CHROMO DOMAIN-CONTAINING PROTEIN"/>
    <property type="match status" value="1"/>
</dbReference>
<proteinExistence type="predicted"/>
<keyword evidence="2" id="KW-1185">Reference proteome</keyword>
<name>A0A6J1DWN8_MOMCH</name>
<feature type="domain" description="Tf2-1-like SH3-like" evidence="1">
    <location>
        <begin position="24"/>
        <end position="89"/>
    </location>
</feature>
<accession>A0A6J1DWN8</accession>
<evidence type="ECO:0000259" key="1">
    <source>
        <dbReference type="Pfam" id="PF24626"/>
    </source>
</evidence>
<dbReference type="AlphaFoldDB" id="A0A6J1DWN8"/>
<evidence type="ECO:0000313" key="2">
    <source>
        <dbReference type="Proteomes" id="UP000504603"/>
    </source>
</evidence>
<dbReference type="PANTHER" id="PTHR46148">
    <property type="entry name" value="CHROMO DOMAIN-CONTAINING PROTEIN"/>
    <property type="match status" value="1"/>
</dbReference>
<reference evidence="3" key="1">
    <citation type="submission" date="2025-08" db="UniProtKB">
        <authorList>
            <consortium name="RefSeq"/>
        </authorList>
    </citation>
    <scope>IDENTIFICATION</scope>
    <source>
        <strain evidence="3">OHB3-1</strain>
    </source>
</reference>
<dbReference type="Proteomes" id="UP000504603">
    <property type="component" value="Unplaced"/>
</dbReference>
<dbReference type="OrthoDB" id="1939135at2759"/>